<feature type="domain" description="Gfo/Idh/MocA-like oxidoreductase N-terminal" evidence="3">
    <location>
        <begin position="5"/>
        <end position="101"/>
    </location>
</feature>
<comment type="similarity">
    <text evidence="1">Belongs to the Gfo/Idh/MocA family.</text>
</comment>
<evidence type="ECO:0000259" key="3">
    <source>
        <dbReference type="Pfam" id="PF01408"/>
    </source>
</evidence>
<dbReference type="PANTHER" id="PTHR42840">
    <property type="entry name" value="NAD(P)-BINDING ROSSMANN-FOLD SUPERFAMILY PROTEIN-RELATED"/>
    <property type="match status" value="1"/>
</dbReference>
<dbReference type="Gene3D" id="3.30.360.10">
    <property type="entry name" value="Dihydrodipicolinate Reductase, domain 2"/>
    <property type="match status" value="1"/>
</dbReference>
<evidence type="ECO:0000256" key="1">
    <source>
        <dbReference type="ARBA" id="ARBA00010928"/>
    </source>
</evidence>
<dbReference type="Pfam" id="PF01408">
    <property type="entry name" value="GFO_IDH_MocA"/>
    <property type="match status" value="1"/>
</dbReference>
<dbReference type="OrthoDB" id="9815825at2"/>
<dbReference type="Gene3D" id="3.40.50.720">
    <property type="entry name" value="NAD(P)-binding Rossmann-like Domain"/>
    <property type="match status" value="1"/>
</dbReference>
<dbReference type="SUPFAM" id="SSF51735">
    <property type="entry name" value="NAD(P)-binding Rossmann-fold domains"/>
    <property type="match status" value="1"/>
</dbReference>
<dbReference type="GO" id="GO:0000166">
    <property type="term" value="F:nucleotide binding"/>
    <property type="evidence" value="ECO:0007669"/>
    <property type="project" value="InterPro"/>
</dbReference>
<dbReference type="Proteomes" id="UP000306477">
    <property type="component" value="Unassembled WGS sequence"/>
</dbReference>
<proteinExistence type="inferred from homology"/>
<dbReference type="GO" id="GO:0016491">
    <property type="term" value="F:oxidoreductase activity"/>
    <property type="evidence" value="ECO:0007669"/>
    <property type="project" value="UniProtKB-KW"/>
</dbReference>
<dbReference type="AlphaFoldDB" id="A0A4S3PMR7"/>
<dbReference type="Pfam" id="PF22725">
    <property type="entry name" value="GFO_IDH_MocA_C3"/>
    <property type="match status" value="1"/>
</dbReference>
<dbReference type="InterPro" id="IPR000683">
    <property type="entry name" value="Gfo/Idh/MocA-like_OxRdtase_N"/>
</dbReference>
<reference evidence="5 6" key="1">
    <citation type="journal article" date="2019" name="Indoor Air">
        <title>Impacts of indoor surface finishes on bacterial viability.</title>
        <authorList>
            <person name="Hu J."/>
            <person name="Maamar S.B."/>
            <person name="Glawe A.J."/>
            <person name="Gottel N."/>
            <person name="Gilbert J.A."/>
            <person name="Hartmann E.M."/>
        </authorList>
    </citation>
    <scope>NUCLEOTIDE SEQUENCE [LARGE SCALE GENOMIC DNA]</scope>
    <source>
        <strain evidence="5 6">AF060A6</strain>
    </source>
</reference>
<dbReference type="RefSeq" id="WP_136381037.1">
    <property type="nucleotide sequence ID" value="NZ_SLUB01000045.1"/>
</dbReference>
<evidence type="ECO:0000259" key="4">
    <source>
        <dbReference type="Pfam" id="PF22725"/>
    </source>
</evidence>
<organism evidence="5 6">
    <name type="scientific">Bacillus timonensis</name>
    <dbReference type="NCBI Taxonomy" id="1033734"/>
    <lineage>
        <taxon>Bacteria</taxon>
        <taxon>Bacillati</taxon>
        <taxon>Bacillota</taxon>
        <taxon>Bacilli</taxon>
        <taxon>Bacillales</taxon>
        <taxon>Bacillaceae</taxon>
        <taxon>Bacillus</taxon>
    </lineage>
</organism>
<comment type="caution">
    <text evidence="5">The sequence shown here is derived from an EMBL/GenBank/DDBJ whole genome shotgun (WGS) entry which is preliminary data.</text>
</comment>
<keyword evidence="2" id="KW-0560">Oxidoreductase</keyword>
<dbReference type="InterPro" id="IPR055170">
    <property type="entry name" value="GFO_IDH_MocA-like_dom"/>
</dbReference>
<keyword evidence="6" id="KW-1185">Reference proteome</keyword>
<evidence type="ECO:0000313" key="6">
    <source>
        <dbReference type="Proteomes" id="UP000306477"/>
    </source>
</evidence>
<dbReference type="PANTHER" id="PTHR42840:SF3">
    <property type="entry name" value="BINDING ROSSMANN FOLD OXIDOREDUCTASE, PUTATIVE (AFU_ORTHOLOGUE AFUA_2G10240)-RELATED"/>
    <property type="match status" value="1"/>
</dbReference>
<accession>A0A4S3PMR7</accession>
<evidence type="ECO:0000313" key="5">
    <source>
        <dbReference type="EMBL" id="THE10504.1"/>
    </source>
</evidence>
<evidence type="ECO:0000256" key="2">
    <source>
        <dbReference type="ARBA" id="ARBA00023002"/>
    </source>
</evidence>
<sequence length="391" mass="43311">MKTVTVALVGAGYAAHLHGRGYSKISGVNVRLKTIVDLDTKRAEEVANTYGFEKISTDFMEVIKDEEIDVIDIVTPPHLHLKFALEALKAGKHVICEKPLTGYFGEEGDEKPIGLTVSKAKMYETIINEIEEAKEIIASSDKLFMYAENYIYSPNVLKAAEIIRSKKSKLLFMKGEESVRGSSSALAGMWDKSGGGALMRLGCHPVSGVLWLKQVEAEARSEKISVASVTADTGNIITSLSDYDKRHLTSKPFDVEDFANITVTFSDGTKAVVMSSDHVLGGTKNYIEIYANDGVLMCNITPTNNMQTYFPDQEGLENVYISEMLELKMGWNNVFIAEEILRGYTNELQDFMECIVTNRQPLSGIDIAEETIRVIYAAYQSASEGKRIHLK</sequence>
<gene>
    <name evidence="5" type="ORF">E1I69_18455</name>
</gene>
<dbReference type="EMBL" id="SLUB01000045">
    <property type="protein sequence ID" value="THE10504.1"/>
    <property type="molecule type" value="Genomic_DNA"/>
</dbReference>
<feature type="domain" description="GFO/IDH/MocA-like oxidoreductase" evidence="4">
    <location>
        <begin position="190"/>
        <end position="296"/>
    </location>
</feature>
<dbReference type="SUPFAM" id="SSF55347">
    <property type="entry name" value="Glyceraldehyde-3-phosphate dehydrogenase-like, C-terminal domain"/>
    <property type="match status" value="1"/>
</dbReference>
<name>A0A4S3PMR7_9BACI</name>
<protein>
    <submittedName>
        <fullName evidence="5">Gfo/Idh/MocA family oxidoreductase</fullName>
    </submittedName>
</protein>
<dbReference type="InterPro" id="IPR036291">
    <property type="entry name" value="NAD(P)-bd_dom_sf"/>
</dbReference>